<name>A0A4W3GIE3_CALMI</name>
<protein>
    <submittedName>
        <fullName evidence="1">Uncharacterized protein</fullName>
    </submittedName>
</protein>
<organism evidence="1 2">
    <name type="scientific">Callorhinchus milii</name>
    <name type="common">Ghost shark</name>
    <dbReference type="NCBI Taxonomy" id="7868"/>
    <lineage>
        <taxon>Eukaryota</taxon>
        <taxon>Metazoa</taxon>
        <taxon>Chordata</taxon>
        <taxon>Craniata</taxon>
        <taxon>Vertebrata</taxon>
        <taxon>Chondrichthyes</taxon>
        <taxon>Holocephali</taxon>
        <taxon>Chimaeriformes</taxon>
        <taxon>Callorhinchidae</taxon>
        <taxon>Callorhinchus</taxon>
    </lineage>
</organism>
<reference evidence="1" key="5">
    <citation type="submission" date="2025-09" db="UniProtKB">
        <authorList>
            <consortium name="Ensembl"/>
        </authorList>
    </citation>
    <scope>IDENTIFICATION</scope>
</reference>
<keyword evidence="2" id="KW-1185">Reference proteome</keyword>
<reference evidence="1" key="4">
    <citation type="submission" date="2025-08" db="UniProtKB">
        <authorList>
            <consortium name="Ensembl"/>
        </authorList>
    </citation>
    <scope>IDENTIFICATION</scope>
</reference>
<dbReference type="Gene3D" id="3.40.50.2060">
    <property type="match status" value="1"/>
</dbReference>
<sequence>LSGVIKNLKKDGEWKVLLVDHLSMKILSSCCKMSDIMAEGITSKWV</sequence>
<dbReference type="Proteomes" id="UP000314986">
    <property type="component" value="Unassembled WGS sequence"/>
</dbReference>
<dbReference type="Ensembl" id="ENSCMIT00000002547.1">
    <property type="protein sequence ID" value="ENSCMIP00000002460.1"/>
    <property type="gene ID" value="ENSCMIG00000001462.1"/>
</dbReference>
<accession>A0A4W3GIE3</accession>
<evidence type="ECO:0000313" key="1">
    <source>
        <dbReference type="Ensembl" id="ENSCMIP00000002460.1"/>
    </source>
</evidence>
<evidence type="ECO:0000313" key="2">
    <source>
        <dbReference type="Proteomes" id="UP000314986"/>
    </source>
</evidence>
<dbReference type="InterPro" id="IPR036045">
    <property type="entry name" value="Sec1-like_sf"/>
</dbReference>
<dbReference type="STRING" id="7868.ENSCMIP00000002460"/>
<proteinExistence type="predicted"/>
<reference evidence="2" key="3">
    <citation type="journal article" date="2014" name="Nature">
        <title>Elephant shark genome provides unique insights into gnathostome evolution.</title>
        <authorList>
            <consortium name="International Elephant Shark Genome Sequencing Consortium"/>
            <person name="Venkatesh B."/>
            <person name="Lee A.P."/>
            <person name="Ravi V."/>
            <person name="Maurya A.K."/>
            <person name="Lian M.M."/>
            <person name="Swann J.B."/>
            <person name="Ohta Y."/>
            <person name="Flajnik M.F."/>
            <person name="Sutoh Y."/>
            <person name="Kasahara M."/>
            <person name="Hoon S."/>
            <person name="Gangu V."/>
            <person name="Roy S.W."/>
            <person name="Irimia M."/>
            <person name="Korzh V."/>
            <person name="Kondrychyn I."/>
            <person name="Lim Z.W."/>
            <person name="Tay B.H."/>
            <person name="Tohari S."/>
            <person name="Kong K.W."/>
            <person name="Ho S."/>
            <person name="Lorente-Galdos B."/>
            <person name="Quilez J."/>
            <person name="Marques-Bonet T."/>
            <person name="Raney B.J."/>
            <person name="Ingham P.W."/>
            <person name="Tay A."/>
            <person name="Hillier L.W."/>
            <person name="Minx P."/>
            <person name="Boehm T."/>
            <person name="Wilson R.K."/>
            <person name="Brenner S."/>
            <person name="Warren W.C."/>
        </authorList>
    </citation>
    <scope>NUCLEOTIDE SEQUENCE [LARGE SCALE GENOMIC DNA]</scope>
</reference>
<dbReference type="SUPFAM" id="SSF56815">
    <property type="entry name" value="Sec1/munc18-like (SM) proteins"/>
    <property type="match status" value="1"/>
</dbReference>
<dbReference type="GeneTree" id="ENSGT01050000245655"/>
<dbReference type="InParanoid" id="A0A4W3GIE3"/>
<reference evidence="2" key="2">
    <citation type="journal article" date="2007" name="PLoS Biol.">
        <title>Survey sequencing and comparative analysis of the elephant shark (Callorhinchus milii) genome.</title>
        <authorList>
            <person name="Venkatesh B."/>
            <person name="Kirkness E.F."/>
            <person name="Loh Y.H."/>
            <person name="Halpern A.L."/>
            <person name="Lee A.P."/>
            <person name="Johnson J."/>
            <person name="Dandona N."/>
            <person name="Viswanathan L.D."/>
            <person name="Tay A."/>
            <person name="Venter J.C."/>
            <person name="Strausberg R.L."/>
            <person name="Brenner S."/>
        </authorList>
    </citation>
    <scope>NUCLEOTIDE SEQUENCE [LARGE SCALE GENOMIC DNA]</scope>
</reference>
<dbReference type="AlphaFoldDB" id="A0A4W3GIE3"/>
<dbReference type="InterPro" id="IPR043154">
    <property type="entry name" value="Sec-1-like_dom1"/>
</dbReference>
<reference evidence="2" key="1">
    <citation type="journal article" date="2006" name="Science">
        <title>Ancient noncoding elements conserved in the human genome.</title>
        <authorList>
            <person name="Venkatesh B."/>
            <person name="Kirkness E.F."/>
            <person name="Loh Y.H."/>
            <person name="Halpern A.L."/>
            <person name="Lee A.P."/>
            <person name="Johnson J."/>
            <person name="Dandona N."/>
            <person name="Viswanathan L.D."/>
            <person name="Tay A."/>
            <person name="Venter J.C."/>
            <person name="Strausberg R.L."/>
            <person name="Brenner S."/>
        </authorList>
    </citation>
    <scope>NUCLEOTIDE SEQUENCE [LARGE SCALE GENOMIC DNA]</scope>
</reference>